<dbReference type="Proteomes" id="UP001156216">
    <property type="component" value="Chromosome"/>
</dbReference>
<reference evidence="5" key="3">
    <citation type="submission" date="2021-02" db="EMBL/GenBank/DDBJ databases">
        <title>Infant gut strain persistence is associated with maternal origin, phylogeny, and functional potential including surface adhesion and iron acquisition.</title>
        <authorList>
            <person name="Lou Y.C."/>
        </authorList>
    </citation>
    <scope>NUCLEOTIDE SEQUENCE</scope>
    <source>
        <strain evidence="5">L3_082_243G1_dasL3_082_243G1_maxbin2.maxbin.015s ta_sub</strain>
    </source>
</reference>
<dbReference type="EMBL" id="CP083681">
    <property type="protein sequence ID" value="UYU69668.1"/>
    <property type="molecule type" value="Genomic_DNA"/>
</dbReference>
<dbReference type="Gene3D" id="2.40.128.640">
    <property type="match status" value="1"/>
</dbReference>
<gene>
    <name evidence="2" type="ORF">BatF92_14020</name>
    <name evidence="3" type="ORF">ERS852511_02020</name>
    <name evidence="4" type="ORF">ERS852557_00998</name>
    <name evidence="6" type="ORF">K0H07_01030</name>
    <name evidence="5" type="ORF">KHY35_05415</name>
    <name evidence="9" type="ORF">KQP59_15385</name>
    <name evidence="8" type="ORF">KQP68_13445</name>
    <name evidence="10" type="ORF">KQP74_01765</name>
    <name evidence="7" type="ORF">PO127_18640</name>
</gene>
<evidence type="ECO:0000313" key="11">
    <source>
        <dbReference type="Proteomes" id="UP000095541"/>
    </source>
</evidence>
<reference evidence="7" key="6">
    <citation type="submission" date="2022-10" db="EMBL/GenBank/DDBJ databases">
        <title>Human gut microbiome strain richness.</title>
        <authorList>
            <person name="Chen-Liaw A."/>
        </authorList>
    </citation>
    <scope>NUCLEOTIDE SEQUENCE</scope>
    <source>
        <strain evidence="7">1001283st1_A3_1001283B150304_161114</strain>
    </source>
</reference>
<evidence type="ECO:0000256" key="1">
    <source>
        <dbReference type="SAM" id="SignalP"/>
    </source>
</evidence>
<dbReference type="KEGG" id="btho:Btheta7330_03217"/>
<evidence type="ECO:0000313" key="3">
    <source>
        <dbReference type="EMBL" id="CUP41095.1"/>
    </source>
</evidence>
<reference evidence="2 13" key="2">
    <citation type="submission" date="2020-02" db="EMBL/GenBank/DDBJ databases">
        <title>Whole-genome sequencing and comparative analysis of the genomes of Bacteroides thetaiotaomicron and Escherichia coli isolated from a healthy resident in Vietnam.</title>
        <authorList>
            <person name="Mohsin M."/>
            <person name="Tanaka K."/>
            <person name="Kawahara R."/>
            <person name="Kondo S."/>
            <person name="Noguchi H."/>
            <person name="Motooka D."/>
            <person name="Nakamura S."/>
            <person name="Khong D.T."/>
            <person name="Nguyen T.N."/>
            <person name="Tran H.T."/>
            <person name="Yamamoto Y."/>
        </authorList>
    </citation>
    <scope>NUCLEOTIDE SEQUENCE [LARGE SCALE GENOMIC DNA]</scope>
    <source>
        <strain evidence="2 13">F9-2</strain>
    </source>
</reference>
<dbReference type="Pfam" id="PF04170">
    <property type="entry name" value="NlpE"/>
    <property type="match status" value="1"/>
</dbReference>
<dbReference type="Proteomes" id="UP000500882">
    <property type="component" value="Chromosome"/>
</dbReference>
<dbReference type="DNASU" id="1072878"/>
<dbReference type="Proteomes" id="UP001200544">
    <property type="component" value="Unassembled WGS sequence"/>
</dbReference>
<name>A0A0P0FC11_BACT4</name>
<dbReference type="EMBL" id="CP083680">
    <property type="protein sequence ID" value="UYU64591.1"/>
    <property type="molecule type" value="Genomic_DNA"/>
</dbReference>
<dbReference type="EMBL" id="AP022660">
    <property type="protein sequence ID" value="BCA49460.1"/>
    <property type="molecule type" value="Genomic_DNA"/>
</dbReference>
<proteinExistence type="predicted"/>
<dbReference type="Proteomes" id="UP001217776">
    <property type="component" value="Unassembled WGS sequence"/>
</dbReference>
<evidence type="ECO:0000313" key="6">
    <source>
        <dbReference type="EMBL" id="MCE9235748.1"/>
    </source>
</evidence>
<dbReference type="Proteomes" id="UP001162960">
    <property type="component" value="Chromosome"/>
</dbReference>
<keyword evidence="3" id="KW-0449">Lipoprotein</keyword>
<evidence type="ECO:0000313" key="8">
    <source>
        <dbReference type="EMBL" id="UYU64591.1"/>
    </source>
</evidence>
<keyword evidence="1" id="KW-0732">Signal</keyword>
<dbReference type="InterPro" id="IPR007298">
    <property type="entry name" value="Cu-R_lipoprotein_NlpE"/>
</dbReference>
<dbReference type="PATRIC" id="fig|818.23.peg.3312"/>
<dbReference type="RefSeq" id="WP_008760465.1">
    <property type="nucleotide sequence ID" value="NZ_AP022660.1"/>
</dbReference>
<dbReference type="Proteomes" id="UP000782901">
    <property type="component" value="Unassembled WGS sequence"/>
</dbReference>
<evidence type="ECO:0000313" key="7">
    <source>
        <dbReference type="EMBL" id="MDC2237762.1"/>
    </source>
</evidence>
<reference evidence="11 12" key="1">
    <citation type="submission" date="2015-09" db="EMBL/GenBank/DDBJ databases">
        <authorList>
            <consortium name="Pathogen Informatics"/>
        </authorList>
    </citation>
    <scope>NUCLEOTIDE SEQUENCE [LARGE SCALE GENOMIC DNA]</scope>
    <source>
        <strain evidence="3 12">2789STDY5834899</strain>
        <strain evidence="4 11">2789STDY5834945</strain>
    </source>
</reference>
<evidence type="ECO:0000313" key="5">
    <source>
        <dbReference type="EMBL" id="MBS5410145.1"/>
    </source>
</evidence>
<protein>
    <submittedName>
        <fullName evidence="2">Copper homeostasis protein</fullName>
    </submittedName>
    <submittedName>
        <fullName evidence="5 6">Copper resistance protein NlpE</fullName>
    </submittedName>
    <submittedName>
        <fullName evidence="3">Lipoprotein</fullName>
    </submittedName>
</protein>
<feature type="signal peptide" evidence="1">
    <location>
        <begin position="1"/>
        <end position="21"/>
    </location>
</feature>
<sequence length="158" mass="16948">MKKVIMLAAVVAALASCQSKANKAAEAEADSLSIEMAPITEVTEVYEGTLPAADGPGIDYVLTLNAATDGVDTTYTLDMTYLDAEGQGKNKTFSSKGKQQTIQKVVNKKPTKAVKLTPNDGEAPMYFVIVNDTTLRLVNDSLQEAVSDLNYDIIKVKK</sequence>
<dbReference type="EMBL" id="JAGZEE010000005">
    <property type="protein sequence ID" value="MBS5410145.1"/>
    <property type="molecule type" value="Genomic_DNA"/>
</dbReference>
<dbReference type="EMBL" id="JAQNVG010000035">
    <property type="protein sequence ID" value="MDC2237762.1"/>
    <property type="molecule type" value="Genomic_DNA"/>
</dbReference>
<evidence type="ECO:0000313" key="14">
    <source>
        <dbReference type="Proteomes" id="UP000782901"/>
    </source>
</evidence>
<evidence type="ECO:0000313" key="10">
    <source>
        <dbReference type="EMBL" id="UYU91386.1"/>
    </source>
</evidence>
<reference evidence="6" key="5">
    <citation type="submission" date="2021-07" db="EMBL/GenBank/DDBJ databases">
        <title>Comparative genomics of Bacteroides fragilis group isolates reveals species-dependent resistance mechanisms and validates clinical tools for resistance prediction.</title>
        <authorList>
            <person name="Wallace M.J."/>
            <person name="Jean S."/>
            <person name="Wallace M.A."/>
            <person name="Carey-Ann B.D."/>
            <person name="Dantas G."/>
        </authorList>
    </citation>
    <scope>NUCLEOTIDE SEQUENCE</scope>
    <source>
        <strain evidence="6">BJH_160</strain>
    </source>
</reference>
<dbReference type="Proteomes" id="UP001156218">
    <property type="component" value="Chromosome"/>
</dbReference>
<reference evidence="8 15" key="4">
    <citation type="submission" date="2021-06" db="EMBL/GenBank/DDBJ databases">
        <title>Interrogation of the integrated mobile genetic elements in gut-associated Bacteroides with a consensus prediction approach.</title>
        <authorList>
            <person name="Campbell D.E."/>
            <person name="Leigh J.R."/>
            <person name="Kim T."/>
            <person name="England W."/>
            <person name="Whitaker R.J."/>
            <person name="Degnan P.H."/>
        </authorList>
    </citation>
    <scope>NUCLEOTIDE SEQUENCE [LARGE SCALE GENOMIC DNA]</scope>
    <source>
        <strain evidence="10">VPI-3443</strain>
        <strain evidence="9">VPI-BTDOT2</strain>
        <strain evidence="8 15">WAL8669</strain>
    </source>
</reference>
<evidence type="ECO:0000313" key="9">
    <source>
        <dbReference type="EMBL" id="UYU69668.1"/>
    </source>
</evidence>
<evidence type="ECO:0000313" key="2">
    <source>
        <dbReference type="EMBL" id="BCA49460.1"/>
    </source>
</evidence>
<dbReference type="GeneID" id="60926112"/>
<dbReference type="EMBL" id="CZAP01000005">
    <property type="protein sequence ID" value="CUP41095.1"/>
    <property type="molecule type" value="Genomic_DNA"/>
</dbReference>
<evidence type="ECO:0000313" key="15">
    <source>
        <dbReference type="Proteomes" id="UP001156218"/>
    </source>
</evidence>
<accession>A0A0P0FC11</accession>
<dbReference type="Proteomes" id="UP000095576">
    <property type="component" value="Unassembled WGS sequence"/>
</dbReference>
<evidence type="ECO:0000313" key="4">
    <source>
        <dbReference type="EMBL" id="CUP55477.1"/>
    </source>
</evidence>
<organism evidence="5 14">
    <name type="scientific">Bacteroides thetaiotaomicron</name>
    <dbReference type="NCBI Taxonomy" id="818"/>
    <lineage>
        <taxon>Bacteria</taxon>
        <taxon>Pseudomonadati</taxon>
        <taxon>Bacteroidota</taxon>
        <taxon>Bacteroidia</taxon>
        <taxon>Bacteroidales</taxon>
        <taxon>Bacteroidaceae</taxon>
        <taxon>Bacteroides</taxon>
    </lineage>
</organism>
<evidence type="ECO:0000313" key="13">
    <source>
        <dbReference type="Proteomes" id="UP000500882"/>
    </source>
</evidence>
<feature type="chain" id="PRO_5002966959" evidence="1">
    <location>
        <begin position="22"/>
        <end position="158"/>
    </location>
</feature>
<dbReference type="EMBL" id="JAHYQA010000001">
    <property type="protein sequence ID" value="MCE9235748.1"/>
    <property type="molecule type" value="Genomic_DNA"/>
</dbReference>
<dbReference type="EMBL" id="CP083685">
    <property type="protein sequence ID" value="UYU91386.1"/>
    <property type="molecule type" value="Genomic_DNA"/>
</dbReference>
<dbReference type="PROSITE" id="PS51257">
    <property type="entry name" value="PROKAR_LIPOPROTEIN"/>
    <property type="match status" value="1"/>
</dbReference>
<dbReference type="AlphaFoldDB" id="A0A0P0FC11"/>
<dbReference type="Proteomes" id="UP000095541">
    <property type="component" value="Unassembled WGS sequence"/>
</dbReference>
<dbReference type="EMBL" id="CZBI01000001">
    <property type="protein sequence ID" value="CUP55477.1"/>
    <property type="molecule type" value="Genomic_DNA"/>
</dbReference>
<evidence type="ECO:0000313" key="12">
    <source>
        <dbReference type="Proteomes" id="UP000095576"/>
    </source>
</evidence>
<accession>C6IQX5</accession>